<sequence length="1100" mass="112115">MTPPKAPDTPDDENGHDRPEAAPDGFGAPPPPQWLSDGPRPGGANLLPEPPPAPPSPPPAEETVAEPAVEPGEPGDDSENDKTIVGGDLAGAYKTQVFEKRNPQDERPEQEERPEDEPKPPAPPAAEPEPDPDPASLTSTDIPLPPPFPYADDDSAQNDSAQNDKTQFDFPQPDPDVTHIDTPVPPPARPPAPPQPDVPPAPPAPPVPPAASAPPPFPYAQEIPGTPAPAPAPEPFPYAQEIPGTPGPSSSPPAAEPFPYAQEIPGGGAPPLPSTGGGAEPFPYAQEIPGHPPQPAYESPQPAPRPAPQPAPLPAPPAIDEPWRTAGPGKTKRKRGKKPLLVGVAGVAVAAVLAAGGFFAVTSLGGDDGDGGGKESARLAASLFPVEGGARTDGRDQELNGVASVGSTVVAVGGESDVQAVRGLFLVSVDGGRTFKPAAQQGPDGGAPRPGETPQAVGGSAEGWVAVGTRTGGTGVVWTSEDGREWRREPDAVGGVFGANDRVRRIVASGGGYMAVGDHSQKGDFSDAAPAVWLSADGRRWEARTGDQIGVQIDRGTFSLVEAAASGKVILLEGLVTPGRNKPPYRKVWRSDDGGRTWSASDVPVPRGSRGLIIGGGGGGFLALREIRAGGKAYAQAFASRDGSQWRRAGNLTTGGYERTSQVLGDERGFAAVVVRGRDVLLSRSANGAAWKDAGTVETRPQREIRGGALAGGRTVVVGREPGGGDMDPMLGVWDAAGTAVPVDLAKVPGAIRPDHTVRTVGVNGDLAVAVGSASGDAAAWTSADGGAWKPAQGLGAAFTRPGPQQLIDVAGGKAGWLAVGYDQSAPRRALVVTSADGATWQAADNAAAFRATRNGVPVTSAAASGPGGYVVVGIEGFSAVTWYSGDLKNWERGTSGGRNALEGAKNRSHWMLDVASAGSSGFAAVGGERDAKGNHPAVWTSRDGKRWSLQNLPLPGGITEGHLTHIAARGNTLVTAGIAATPRGLVWLGYTSSDAGRTWRPLPVPGGGTNEVITTALAATPKGFAGTGTVQQDGAADVVSWTSADGSSWKSTTPGGTGLGGAGDQQVTGLAAFRNSLLGVGRSTDAGADQPVLWSRPVP</sequence>
<feature type="compositionally biased region" description="Pro residues" evidence="1">
    <location>
        <begin position="290"/>
        <end position="319"/>
    </location>
</feature>
<reference evidence="3 4" key="1">
    <citation type="submission" date="2019-11" db="EMBL/GenBank/DDBJ databases">
        <authorList>
            <person name="Cao P."/>
        </authorList>
    </citation>
    <scope>NUCLEOTIDE SEQUENCE [LARGE SCALE GENOMIC DNA]</scope>
    <source>
        <strain evidence="3 4">NEAU-AAG5</strain>
    </source>
</reference>
<evidence type="ECO:0000313" key="4">
    <source>
        <dbReference type="Proteomes" id="UP000432015"/>
    </source>
</evidence>
<keyword evidence="2" id="KW-1133">Transmembrane helix</keyword>
<proteinExistence type="predicted"/>
<dbReference type="RefSeq" id="WP_156221375.1">
    <property type="nucleotide sequence ID" value="NZ_WOFH01000018.1"/>
</dbReference>
<evidence type="ECO:0000256" key="1">
    <source>
        <dbReference type="SAM" id="MobiDB-lite"/>
    </source>
</evidence>
<comment type="caution">
    <text evidence="3">The sequence shown here is derived from an EMBL/GenBank/DDBJ whole genome shotgun (WGS) entry which is preliminary data.</text>
</comment>
<organism evidence="3 4">
    <name type="scientific">Actinomadura litoris</name>
    <dbReference type="NCBI Taxonomy" id="2678616"/>
    <lineage>
        <taxon>Bacteria</taxon>
        <taxon>Bacillati</taxon>
        <taxon>Actinomycetota</taxon>
        <taxon>Actinomycetes</taxon>
        <taxon>Streptosporangiales</taxon>
        <taxon>Thermomonosporaceae</taxon>
        <taxon>Actinomadura</taxon>
    </lineage>
</organism>
<keyword evidence="2" id="KW-0812">Transmembrane</keyword>
<feature type="region of interest" description="Disordered" evidence="1">
    <location>
        <begin position="1"/>
        <end position="336"/>
    </location>
</feature>
<feature type="compositionally biased region" description="Low complexity" evidence="1">
    <location>
        <begin position="61"/>
        <end position="72"/>
    </location>
</feature>
<gene>
    <name evidence="3" type="ORF">GNZ18_36370</name>
</gene>
<feature type="region of interest" description="Disordered" evidence="1">
    <location>
        <begin position="1045"/>
        <end position="1064"/>
    </location>
</feature>
<evidence type="ECO:0000256" key="2">
    <source>
        <dbReference type="SAM" id="Phobius"/>
    </source>
</evidence>
<feature type="compositionally biased region" description="Basic and acidic residues" evidence="1">
    <location>
        <begin position="97"/>
        <end position="119"/>
    </location>
</feature>
<feature type="compositionally biased region" description="Pro residues" evidence="1">
    <location>
        <begin position="226"/>
        <end position="236"/>
    </location>
</feature>
<dbReference type="Proteomes" id="UP000432015">
    <property type="component" value="Unassembled WGS sequence"/>
</dbReference>
<accession>A0A7K1LC76</accession>
<dbReference type="InterPro" id="IPR036278">
    <property type="entry name" value="Sialidase_sf"/>
</dbReference>
<dbReference type="EMBL" id="WOFH01000018">
    <property type="protein sequence ID" value="MUN42022.1"/>
    <property type="molecule type" value="Genomic_DNA"/>
</dbReference>
<feature type="transmembrane region" description="Helical" evidence="2">
    <location>
        <begin position="340"/>
        <end position="361"/>
    </location>
</feature>
<name>A0A7K1LC76_9ACTN</name>
<dbReference type="SUPFAM" id="SSF50939">
    <property type="entry name" value="Sialidases"/>
    <property type="match status" value="3"/>
</dbReference>
<protein>
    <submittedName>
        <fullName evidence="3">Uncharacterized protein</fullName>
    </submittedName>
</protein>
<feature type="region of interest" description="Disordered" evidence="1">
    <location>
        <begin position="435"/>
        <end position="459"/>
    </location>
</feature>
<feature type="compositionally biased region" description="Pro residues" evidence="1">
    <location>
        <begin position="48"/>
        <end position="60"/>
    </location>
</feature>
<dbReference type="AlphaFoldDB" id="A0A7K1LC76"/>
<evidence type="ECO:0000313" key="3">
    <source>
        <dbReference type="EMBL" id="MUN42022.1"/>
    </source>
</evidence>
<feature type="compositionally biased region" description="Pro residues" evidence="1">
    <location>
        <begin position="245"/>
        <end position="256"/>
    </location>
</feature>
<keyword evidence="2" id="KW-0472">Membrane</keyword>
<keyword evidence="4" id="KW-1185">Reference proteome</keyword>
<feature type="compositionally biased region" description="Pro residues" evidence="1">
    <location>
        <begin position="183"/>
        <end position="218"/>
    </location>
</feature>